<evidence type="ECO:0000313" key="3">
    <source>
        <dbReference type="Proteomes" id="UP000198373"/>
    </source>
</evidence>
<dbReference type="GO" id="GO:0016491">
    <property type="term" value="F:oxidoreductase activity"/>
    <property type="evidence" value="ECO:0007669"/>
    <property type="project" value="InterPro"/>
</dbReference>
<accession>A0A239B3F4</accession>
<dbReference type="Pfam" id="PF09995">
    <property type="entry name" value="MPAB_Lcp_cat"/>
    <property type="match status" value="1"/>
</dbReference>
<evidence type="ECO:0000259" key="1">
    <source>
        <dbReference type="Pfam" id="PF09995"/>
    </source>
</evidence>
<dbReference type="AlphaFoldDB" id="A0A239B3F4"/>
<dbReference type="PANTHER" id="PTHR36151:SF3">
    <property type="entry name" value="ER-BOUND OXYGENASE MPAB_MPAB'_RUBBER OXYGENASE CATALYTIC DOMAIN-CONTAINING PROTEIN"/>
    <property type="match status" value="1"/>
</dbReference>
<dbReference type="OrthoDB" id="108890at2"/>
<dbReference type="InterPro" id="IPR018713">
    <property type="entry name" value="MPAB/Lcp_cat_dom"/>
</dbReference>
<dbReference type="PANTHER" id="PTHR36151">
    <property type="entry name" value="BLR2777 PROTEIN"/>
    <property type="match status" value="1"/>
</dbReference>
<evidence type="ECO:0000313" key="2">
    <source>
        <dbReference type="EMBL" id="SNS02495.1"/>
    </source>
</evidence>
<dbReference type="EMBL" id="FZOO01000001">
    <property type="protein sequence ID" value="SNS02495.1"/>
    <property type="molecule type" value="Genomic_DNA"/>
</dbReference>
<protein>
    <submittedName>
        <fullName evidence="2">Uncharacterized conserved protein, DUF2236 family</fullName>
    </submittedName>
</protein>
<dbReference type="Proteomes" id="UP000198373">
    <property type="component" value="Unassembled WGS sequence"/>
</dbReference>
<organism evidence="2 3">
    <name type="scientific">Geodermatophilus pulveris</name>
    <dbReference type="NCBI Taxonomy" id="1564159"/>
    <lineage>
        <taxon>Bacteria</taxon>
        <taxon>Bacillati</taxon>
        <taxon>Actinomycetota</taxon>
        <taxon>Actinomycetes</taxon>
        <taxon>Geodermatophilales</taxon>
        <taxon>Geodermatophilaceae</taxon>
        <taxon>Geodermatophilus</taxon>
    </lineage>
</organism>
<name>A0A239B3F4_9ACTN</name>
<proteinExistence type="predicted"/>
<reference evidence="3" key="1">
    <citation type="submission" date="2017-06" db="EMBL/GenBank/DDBJ databases">
        <authorList>
            <person name="Varghese N."/>
            <person name="Submissions S."/>
        </authorList>
    </citation>
    <scope>NUCLEOTIDE SEQUENCE [LARGE SCALE GENOMIC DNA]</scope>
    <source>
        <strain evidence="3">DSM 46839</strain>
    </source>
</reference>
<keyword evidence="3" id="KW-1185">Reference proteome</keyword>
<dbReference type="RefSeq" id="WP_089303926.1">
    <property type="nucleotide sequence ID" value="NZ_FZOO01000001.1"/>
</dbReference>
<feature type="domain" description="ER-bound oxygenase mpaB/mpaB'/Rubber oxygenase catalytic" evidence="1">
    <location>
        <begin position="27"/>
        <end position="262"/>
    </location>
</feature>
<gene>
    <name evidence="2" type="ORF">SAMN06893096_101417</name>
</gene>
<sequence>MNRLPSLRDFTAEEDLLGFFGPDSVSWRIHADPAFSVGGIRALLLQALHPVAMDGVARFSTAFTSDPWARLTRTAEYVATLTFGTRREALRSVRRVRGLHRGKSAVEGTTGRGYAVDDADLLLWVHCCEVDSLLSVARRAGVPLTDADADRYVAEQVVAAVLVGCEAAEVPATAAELDAYLQRMRPRLAVTPATRDASRFVLLPPMPGWVQLLTPARPAWSTLATLGAATLPQWARQLYGLPGFGVTDTAATVAVRAFRQAVLALPVRVRESPIARAARERVAAAEELTA</sequence>